<name>A0ABT9ZEM9_9BACI</name>
<gene>
    <name evidence="1" type="ORF">J2S19_001280</name>
</gene>
<accession>A0ABT9ZEM9</accession>
<evidence type="ECO:0000313" key="1">
    <source>
        <dbReference type="EMBL" id="MDQ0230028.1"/>
    </source>
</evidence>
<proteinExistence type="predicted"/>
<evidence type="ECO:0000313" key="2">
    <source>
        <dbReference type="Proteomes" id="UP001234495"/>
    </source>
</evidence>
<protein>
    <submittedName>
        <fullName evidence="1">Uncharacterized protein</fullName>
    </submittedName>
</protein>
<dbReference type="RefSeq" id="WP_307338709.1">
    <property type="nucleotide sequence ID" value="NZ_JAUSUD010000004.1"/>
</dbReference>
<comment type="caution">
    <text evidence="1">The sequence shown here is derived from an EMBL/GenBank/DDBJ whole genome shotgun (WGS) entry which is preliminary data.</text>
</comment>
<keyword evidence="2" id="KW-1185">Reference proteome</keyword>
<organism evidence="1 2">
    <name type="scientific">Metabacillus malikii</name>
    <dbReference type="NCBI Taxonomy" id="1504265"/>
    <lineage>
        <taxon>Bacteria</taxon>
        <taxon>Bacillati</taxon>
        <taxon>Bacillota</taxon>
        <taxon>Bacilli</taxon>
        <taxon>Bacillales</taxon>
        <taxon>Bacillaceae</taxon>
        <taxon>Metabacillus</taxon>
    </lineage>
</organism>
<dbReference type="EMBL" id="JAUSUD010000004">
    <property type="protein sequence ID" value="MDQ0230028.1"/>
    <property type="molecule type" value="Genomic_DNA"/>
</dbReference>
<dbReference type="Proteomes" id="UP001234495">
    <property type="component" value="Unassembled WGS sequence"/>
</dbReference>
<sequence length="94" mass="11151">MKYVSVNDILTNADTKNASNFLKELWYAKAEEIFILSNDYFTFKQQLLFIQSVAPINWQLHWDGQFFSLSKKIMNQSLLTLKIKDSGHIDYRFH</sequence>
<reference evidence="1 2" key="1">
    <citation type="submission" date="2023-07" db="EMBL/GenBank/DDBJ databases">
        <title>Genomic Encyclopedia of Type Strains, Phase IV (KMG-IV): sequencing the most valuable type-strain genomes for metagenomic binning, comparative biology and taxonomic classification.</title>
        <authorList>
            <person name="Goeker M."/>
        </authorList>
    </citation>
    <scope>NUCLEOTIDE SEQUENCE [LARGE SCALE GENOMIC DNA]</scope>
    <source>
        <strain evidence="1 2">DSM 29005</strain>
    </source>
</reference>